<reference evidence="12" key="1">
    <citation type="submission" date="2023-09" db="EMBL/GenBank/DDBJ databases">
        <title>Undibacterium sp. 20NA77.5 isolated from freshwater.</title>
        <authorList>
            <person name="Le V."/>
            <person name="Ko S.-R."/>
            <person name="Ahn C.-Y."/>
            <person name="Oh H.-M."/>
        </authorList>
    </citation>
    <scope>NUCLEOTIDE SEQUENCE</scope>
    <source>
        <strain evidence="12">20NA77.5</strain>
    </source>
</reference>
<evidence type="ECO:0000256" key="1">
    <source>
        <dbReference type="ARBA" id="ARBA00004651"/>
    </source>
</evidence>
<dbReference type="Gene3D" id="3.90.70.10">
    <property type="entry name" value="Cysteine proteinases"/>
    <property type="match status" value="1"/>
</dbReference>
<dbReference type="InterPro" id="IPR039421">
    <property type="entry name" value="Type_1_exporter"/>
</dbReference>
<dbReference type="PANTHER" id="PTHR24221:SF606">
    <property type="entry name" value="COLICIN V SECRETION-PROCESSING ATP-BINDING PROTEIN"/>
    <property type="match status" value="1"/>
</dbReference>
<keyword evidence="4" id="KW-0547">Nucleotide-binding</keyword>
<feature type="transmembrane region" description="Helical" evidence="8">
    <location>
        <begin position="197"/>
        <end position="218"/>
    </location>
</feature>
<dbReference type="InterPro" id="IPR036640">
    <property type="entry name" value="ABC1_TM_sf"/>
</dbReference>
<feature type="domain" description="ABC transporter" evidence="9">
    <location>
        <begin position="476"/>
        <end position="702"/>
    </location>
</feature>
<protein>
    <submittedName>
        <fullName evidence="12">Peptidase domain-containing ABC transporter</fullName>
    </submittedName>
</protein>
<dbReference type="Gene3D" id="1.20.1560.10">
    <property type="entry name" value="ABC transporter type 1, transmembrane domain"/>
    <property type="match status" value="1"/>
</dbReference>
<evidence type="ECO:0000313" key="13">
    <source>
        <dbReference type="Proteomes" id="UP001181355"/>
    </source>
</evidence>
<dbReference type="Pfam" id="PF00005">
    <property type="entry name" value="ABC_tran"/>
    <property type="match status" value="1"/>
</dbReference>
<sequence length="703" mass="78297">MKTILQTESSECGLACLAMIASYFGYRADLSDLRRKFSISLKGATLAQLMRHASTIELSSRPLRLDLDEIDQLKLPSILHWNLNHFVVLKKVKRNWRNEPILVILDPAVGERQVTLLEASKHFTGVALELTPTAKFETKDERKKIAIRDLTGRVIGLRRAMVQVIVLALALEIFAITSPLFNQFVIDEVIVSGDRDLLIILVFGFAILMITQTAIGLARSWFLMRWSMDIGFQWSGRLFAHLIRLPTSYFEKRHLGDIVSRFGSIGAIQSTLTSLFVESLLDGLMAILALAMMFLYSPKLSVLVLVGVALYAGLRWAFYQPFREASQERLVLAAKSSSHFMESLRAITPLKLYGREEERRARWQNMQMDVQNRDIKTQKMSIMFKVSNTAIFGAQGLAMFYIGALLVMQNQMTVGMLMAFSSYAGTFSGRIFSLIDLFVSVKMLSLHSERLADIVCEEIETDPTIETDLTRLQSSITLKGIKFRYAEGEPWVLNGIDLHIPAGQSLALVGPSGCGKTTLCKIILGLLKPTEGEVQIDSIPIKQIGLNAYRSLVGTVMQDDSLLAGSILDNISFFDANTSQDLAEQCAKLAAIHDEICAMPMGYQTLVGDMGSSLSGGQKQRVLLARALYKQPKILALDEATSHLDIANERRVNEALSSLQITRIMVAHRPETIEAAERVVKIENGKTTEISSHNDEVKEELVA</sequence>
<dbReference type="CDD" id="cd02419">
    <property type="entry name" value="Peptidase_C39C"/>
    <property type="match status" value="1"/>
</dbReference>
<dbReference type="Pfam" id="PF00664">
    <property type="entry name" value="ABC_membrane"/>
    <property type="match status" value="1"/>
</dbReference>
<dbReference type="CDD" id="cd18567">
    <property type="entry name" value="ABC_6TM_CvaB_RaxB_like"/>
    <property type="match status" value="1"/>
</dbReference>
<keyword evidence="6 8" id="KW-1133">Transmembrane helix</keyword>
<dbReference type="InterPro" id="IPR033838">
    <property type="entry name" value="CvaB_peptidase"/>
</dbReference>
<evidence type="ECO:0000313" key="12">
    <source>
        <dbReference type="EMBL" id="WMW79713.1"/>
    </source>
</evidence>
<keyword evidence="13" id="KW-1185">Reference proteome</keyword>
<dbReference type="PROSITE" id="PS50929">
    <property type="entry name" value="ABC_TM1F"/>
    <property type="match status" value="1"/>
</dbReference>
<dbReference type="InterPro" id="IPR017871">
    <property type="entry name" value="ABC_transporter-like_CS"/>
</dbReference>
<dbReference type="InterPro" id="IPR011527">
    <property type="entry name" value="ABC1_TM_dom"/>
</dbReference>
<dbReference type="SMART" id="SM00382">
    <property type="entry name" value="AAA"/>
    <property type="match status" value="1"/>
</dbReference>
<dbReference type="InterPro" id="IPR027417">
    <property type="entry name" value="P-loop_NTPase"/>
</dbReference>
<dbReference type="SUPFAM" id="SSF90123">
    <property type="entry name" value="ABC transporter transmembrane region"/>
    <property type="match status" value="1"/>
</dbReference>
<proteinExistence type="predicted"/>
<dbReference type="RefSeq" id="WP_309481208.1">
    <property type="nucleotide sequence ID" value="NZ_CP133720.1"/>
</dbReference>
<dbReference type="PROSITE" id="PS50990">
    <property type="entry name" value="PEPTIDASE_C39"/>
    <property type="match status" value="1"/>
</dbReference>
<evidence type="ECO:0000256" key="8">
    <source>
        <dbReference type="SAM" id="Phobius"/>
    </source>
</evidence>
<evidence type="ECO:0000256" key="6">
    <source>
        <dbReference type="ARBA" id="ARBA00022989"/>
    </source>
</evidence>
<dbReference type="InterPro" id="IPR003593">
    <property type="entry name" value="AAA+_ATPase"/>
</dbReference>
<feature type="transmembrane region" description="Helical" evidence="8">
    <location>
        <begin position="302"/>
        <end position="319"/>
    </location>
</feature>
<dbReference type="CDD" id="cd03246">
    <property type="entry name" value="ABCC_Protease_Secretion"/>
    <property type="match status" value="1"/>
</dbReference>
<evidence type="ECO:0000256" key="7">
    <source>
        <dbReference type="ARBA" id="ARBA00023136"/>
    </source>
</evidence>
<dbReference type="InterPro" id="IPR005074">
    <property type="entry name" value="Peptidase_C39"/>
</dbReference>
<keyword evidence="5" id="KW-0067">ATP-binding</keyword>
<dbReference type="PANTHER" id="PTHR24221">
    <property type="entry name" value="ATP-BINDING CASSETTE SUB-FAMILY B"/>
    <property type="match status" value="1"/>
</dbReference>
<dbReference type="EMBL" id="CP133720">
    <property type="protein sequence ID" value="WMW79713.1"/>
    <property type="molecule type" value="Genomic_DNA"/>
</dbReference>
<feature type="transmembrane region" description="Helical" evidence="8">
    <location>
        <begin position="275"/>
        <end position="296"/>
    </location>
</feature>
<dbReference type="Pfam" id="PF03412">
    <property type="entry name" value="Peptidase_C39"/>
    <property type="match status" value="1"/>
</dbReference>
<gene>
    <name evidence="12" type="ORF">RF679_13765</name>
</gene>
<organism evidence="12 13">
    <name type="scientific">Undibacterium cyanobacteriorum</name>
    <dbReference type="NCBI Taxonomy" id="3073561"/>
    <lineage>
        <taxon>Bacteria</taxon>
        <taxon>Pseudomonadati</taxon>
        <taxon>Pseudomonadota</taxon>
        <taxon>Betaproteobacteria</taxon>
        <taxon>Burkholderiales</taxon>
        <taxon>Oxalobacteraceae</taxon>
        <taxon>Undibacterium</taxon>
    </lineage>
</organism>
<evidence type="ECO:0000256" key="4">
    <source>
        <dbReference type="ARBA" id="ARBA00022741"/>
    </source>
</evidence>
<evidence type="ECO:0000259" key="9">
    <source>
        <dbReference type="PROSITE" id="PS50893"/>
    </source>
</evidence>
<dbReference type="Proteomes" id="UP001181355">
    <property type="component" value="Chromosome"/>
</dbReference>
<evidence type="ECO:0000259" key="11">
    <source>
        <dbReference type="PROSITE" id="PS50990"/>
    </source>
</evidence>
<name>A0ABY9RER1_9BURK</name>
<evidence type="ECO:0000256" key="5">
    <source>
        <dbReference type="ARBA" id="ARBA00022840"/>
    </source>
</evidence>
<keyword evidence="2" id="KW-1003">Cell membrane</keyword>
<keyword evidence="3 8" id="KW-0812">Transmembrane</keyword>
<feature type="domain" description="Peptidase C39" evidence="11">
    <location>
        <begin position="6"/>
        <end position="130"/>
    </location>
</feature>
<accession>A0ABY9RER1</accession>
<dbReference type="PROSITE" id="PS50893">
    <property type="entry name" value="ABC_TRANSPORTER_2"/>
    <property type="match status" value="1"/>
</dbReference>
<feature type="transmembrane region" description="Helical" evidence="8">
    <location>
        <begin position="160"/>
        <end position="177"/>
    </location>
</feature>
<keyword evidence="7 8" id="KW-0472">Membrane</keyword>
<evidence type="ECO:0000256" key="2">
    <source>
        <dbReference type="ARBA" id="ARBA00022475"/>
    </source>
</evidence>
<comment type="subcellular location">
    <subcellularLocation>
        <location evidence="1">Cell membrane</location>
        <topology evidence="1">Multi-pass membrane protein</topology>
    </subcellularLocation>
</comment>
<dbReference type="Gene3D" id="3.40.50.300">
    <property type="entry name" value="P-loop containing nucleotide triphosphate hydrolases"/>
    <property type="match status" value="1"/>
</dbReference>
<evidence type="ECO:0000259" key="10">
    <source>
        <dbReference type="PROSITE" id="PS50929"/>
    </source>
</evidence>
<evidence type="ECO:0000256" key="3">
    <source>
        <dbReference type="ARBA" id="ARBA00022692"/>
    </source>
</evidence>
<dbReference type="InterPro" id="IPR003439">
    <property type="entry name" value="ABC_transporter-like_ATP-bd"/>
</dbReference>
<feature type="domain" description="ABC transmembrane type-1" evidence="10">
    <location>
        <begin position="164"/>
        <end position="443"/>
    </location>
</feature>
<feature type="transmembrane region" description="Helical" evidence="8">
    <location>
        <begin position="386"/>
        <end position="408"/>
    </location>
</feature>
<dbReference type="PROSITE" id="PS00211">
    <property type="entry name" value="ABC_TRANSPORTER_1"/>
    <property type="match status" value="1"/>
</dbReference>
<dbReference type="SUPFAM" id="SSF52540">
    <property type="entry name" value="P-loop containing nucleoside triphosphate hydrolases"/>
    <property type="match status" value="1"/>
</dbReference>